<proteinExistence type="predicted"/>
<feature type="region of interest" description="Disordered" evidence="1">
    <location>
        <begin position="1"/>
        <end position="103"/>
    </location>
</feature>
<gene>
    <name evidence="2" type="ORF">AXG93_93s1440</name>
</gene>
<accession>A0A176WU16</accession>
<feature type="compositionally biased region" description="Low complexity" evidence="1">
    <location>
        <begin position="28"/>
        <end position="37"/>
    </location>
</feature>
<name>A0A176WU16_MARPO</name>
<reference evidence="2" key="1">
    <citation type="submission" date="2016-03" db="EMBL/GenBank/DDBJ databases">
        <title>Mechanisms controlling the formation of the plant cell surface in tip-growing cells are functionally conserved among land plants.</title>
        <authorList>
            <person name="Honkanen S."/>
            <person name="Jones V.A."/>
            <person name="Morieri G."/>
            <person name="Champion C."/>
            <person name="Hetherington A.J."/>
            <person name="Kelly S."/>
            <person name="Saint-Marcoux D."/>
            <person name="Proust H."/>
            <person name="Prescott H."/>
            <person name="Dolan L."/>
        </authorList>
    </citation>
    <scope>NUCLEOTIDE SEQUENCE [LARGE SCALE GENOMIC DNA]</scope>
    <source>
        <tissue evidence="2">Whole gametophyte</tissue>
    </source>
</reference>
<organism evidence="2 3">
    <name type="scientific">Marchantia polymorpha subsp. ruderalis</name>
    <dbReference type="NCBI Taxonomy" id="1480154"/>
    <lineage>
        <taxon>Eukaryota</taxon>
        <taxon>Viridiplantae</taxon>
        <taxon>Streptophyta</taxon>
        <taxon>Embryophyta</taxon>
        <taxon>Marchantiophyta</taxon>
        <taxon>Marchantiopsida</taxon>
        <taxon>Marchantiidae</taxon>
        <taxon>Marchantiales</taxon>
        <taxon>Marchantiaceae</taxon>
        <taxon>Marchantia</taxon>
    </lineage>
</organism>
<keyword evidence="3" id="KW-1185">Reference proteome</keyword>
<protein>
    <submittedName>
        <fullName evidence="2">Uncharacterized protein</fullName>
    </submittedName>
</protein>
<dbReference type="Proteomes" id="UP000077202">
    <property type="component" value="Unassembled WGS sequence"/>
</dbReference>
<evidence type="ECO:0000313" key="3">
    <source>
        <dbReference type="Proteomes" id="UP000077202"/>
    </source>
</evidence>
<comment type="caution">
    <text evidence="2">The sequence shown here is derived from an EMBL/GenBank/DDBJ whole genome shotgun (WGS) entry which is preliminary data.</text>
</comment>
<feature type="compositionally biased region" description="Polar residues" evidence="1">
    <location>
        <begin position="1"/>
        <end position="10"/>
    </location>
</feature>
<feature type="compositionally biased region" description="Basic and acidic residues" evidence="1">
    <location>
        <begin position="11"/>
        <end position="27"/>
    </location>
</feature>
<dbReference type="EMBL" id="LVLJ01000012">
    <property type="protein sequence ID" value="OAE36005.1"/>
    <property type="molecule type" value="Genomic_DNA"/>
</dbReference>
<evidence type="ECO:0000313" key="2">
    <source>
        <dbReference type="EMBL" id="OAE36005.1"/>
    </source>
</evidence>
<sequence>MTTMTMTITRANERGKPRDDDHGRERTSTSSSSSSSSHRGTRLLLTCEEDEDIRSREKRRSMSRHVMFGDPVEGREAGKQASRQGVEGGGEERQKAKEQMPSSEILKLRNQASSWKGAHDNSALPDDRILLRCRAERCLAF</sequence>
<evidence type="ECO:0000256" key="1">
    <source>
        <dbReference type="SAM" id="MobiDB-lite"/>
    </source>
</evidence>
<dbReference type="AlphaFoldDB" id="A0A176WU16"/>